<name>A0ABS2MUB3_9FIRM</name>
<keyword evidence="3" id="KW-1003">Cell membrane</keyword>
<comment type="caution">
    <text evidence="4">The sequence shown here is derived from an EMBL/GenBank/DDBJ whole genome shotgun (WGS) entry which is preliminary data.</text>
</comment>
<proteinExistence type="predicted"/>
<protein>
    <submittedName>
        <fullName evidence="4">Mg2+ and Co2+ transporter CorA</fullName>
    </submittedName>
</protein>
<dbReference type="InterPro" id="IPR002523">
    <property type="entry name" value="MgTranspt_CorA/ZnTranspt_ZntB"/>
</dbReference>
<evidence type="ECO:0000313" key="4">
    <source>
        <dbReference type="EMBL" id="MBM7562996.1"/>
    </source>
</evidence>
<keyword evidence="5" id="KW-1185">Reference proteome</keyword>
<accession>A0ABS2MUB3</accession>
<dbReference type="SUPFAM" id="SSF143865">
    <property type="entry name" value="CorA soluble domain-like"/>
    <property type="match status" value="1"/>
</dbReference>
<dbReference type="Gene3D" id="1.20.58.340">
    <property type="entry name" value="Magnesium transport protein CorA, transmembrane region"/>
    <property type="match status" value="1"/>
</dbReference>
<dbReference type="InterPro" id="IPR045861">
    <property type="entry name" value="CorA_cytoplasmic_dom"/>
</dbReference>
<dbReference type="Pfam" id="PF01544">
    <property type="entry name" value="CorA"/>
    <property type="match status" value="1"/>
</dbReference>
<dbReference type="RefSeq" id="WP_204665420.1">
    <property type="nucleotide sequence ID" value="NZ_JAFBDT010000045.1"/>
</dbReference>
<organism evidence="4 5">
    <name type="scientific">Fusibacter tunisiensis</name>
    <dbReference type="NCBI Taxonomy" id="1008308"/>
    <lineage>
        <taxon>Bacteria</taxon>
        <taxon>Bacillati</taxon>
        <taxon>Bacillota</taxon>
        <taxon>Clostridia</taxon>
        <taxon>Eubacteriales</taxon>
        <taxon>Eubacteriales Family XII. Incertae Sedis</taxon>
        <taxon>Fusibacter</taxon>
    </lineage>
</organism>
<dbReference type="PANTHER" id="PTHR46494">
    <property type="entry name" value="CORA FAMILY METAL ION TRANSPORTER (EUROFUNG)"/>
    <property type="match status" value="1"/>
</dbReference>
<dbReference type="Gene3D" id="3.30.460.20">
    <property type="entry name" value="CorA soluble domain-like"/>
    <property type="match status" value="1"/>
</dbReference>
<dbReference type="Proteomes" id="UP000767854">
    <property type="component" value="Unassembled WGS sequence"/>
</dbReference>
<evidence type="ECO:0000256" key="3">
    <source>
        <dbReference type="ARBA" id="ARBA00022475"/>
    </source>
</evidence>
<comment type="subcellular location">
    <subcellularLocation>
        <location evidence="1">Cell membrane</location>
        <topology evidence="1">Multi-pass membrane protein</topology>
    </subcellularLocation>
</comment>
<evidence type="ECO:0000256" key="2">
    <source>
        <dbReference type="ARBA" id="ARBA00022448"/>
    </source>
</evidence>
<keyword evidence="3" id="KW-0472">Membrane</keyword>
<evidence type="ECO:0000313" key="5">
    <source>
        <dbReference type="Proteomes" id="UP000767854"/>
    </source>
</evidence>
<dbReference type="EMBL" id="JAFBDT010000045">
    <property type="protein sequence ID" value="MBM7562996.1"/>
    <property type="molecule type" value="Genomic_DNA"/>
</dbReference>
<reference evidence="4 5" key="1">
    <citation type="submission" date="2021-01" db="EMBL/GenBank/DDBJ databases">
        <title>Genomic Encyclopedia of Type Strains, Phase IV (KMG-IV): sequencing the most valuable type-strain genomes for metagenomic binning, comparative biology and taxonomic classification.</title>
        <authorList>
            <person name="Goeker M."/>
        </authorList>
    </citation>
    <scope>NUCLEOTIDE SEQUENCE [LARGE SCALE GENOMIC DNA]</scope>
    <source>
        <strain evidence="4 5">DSM 24436</strain>
    </source>
</reference>
<evidence type="ECO:0000256" key="1">
    <source>
        <dbReference type="ARBA" id="ARBA00004651"/>
    </source>
</evidence>
<sequence length="228" mass="27355">MKNYYDPFNILRGKKEYKGEPPGTIAYTGQYVDVEVKIECYEYNKDEITIKNVSEIDNEFNQDMTYWFNIIGLNNADLIKSIGEKFCMHHMDVEDIVHVSQWSKIEVKRDYIFSILKMIYLNEKKIIHEHLGILQKDNIVITFQETPGDVFDEIRERLKEGKGQIRDKGSDYLFYTLLDALIDQYFIIINHISTDFKQLEMKILENDIQHKEKIYEMRKELVYLFCFW</sequence>
<gene>
    <name evidence="4" type="ORF">JOC49_002570</name>
</gene>
<dbReference type="PANTHER" id="PTHR46494:SF1">
    <property type="entry name" value="CORA FAMILY METAL ION TRANSPORTER (EUROFUNG)"/>
    <property type="match status" value="1"/>
</dbReference>
<keyword evidence="2" id="KW-0813">Transport</keyword>